<keyword evidence="2 5" id="KW-0812">Transmembrane</keyword>
<organism evidence="6 7">
    <name type="scientific">Salegentibacter chungangensis</name>
    <dbReference type="NCBI Taxonomy" id="1335724"/>
    <lineage>
        <taxon>Bacteria</taxon>
        <taxon>Pseudomonadati</taxon>
        <taxon>Bacteroidota</taxon>
        <taxon>Flavobacteriia</taxon>
        <taxon>Flavobacteriales</taxon>
        <taxon>Flavobacteriaceae</taxon>
        <taxon>Salegentibacter</taxon>
    </lineage>
</organism>
<dbReference type="InterPro" id="IPR004710">
    <property type="entry name" value="Bilac:Na_transpt"/>
</dbReference>
<dbReference type="InterPro" id="IPR038770">
    <property type="entry name" value="Na+/solute_symporter_sf"/>
</dbReference>
<evidence type="ECO:0000256" key="4">
    <source>
        <dbReference type="ARBA" id="ARBA00023136"/>
    </source>
</evidence>
<dbReference type="Proteomes" id="UP001597131">
    <property type="component" value="Unassembled WGS sequence"/>
</dbReference>
<keyword evidence="7" id="KW-1185">Reference proteome</keyword>
<evidence type="ECO:0000256" key="2">
    <source>
        <dbReference type="ARBA" id="ARBA00022692"/>
    </source>
</evidence>
<dbReference type="RefSeq" id="WP_380743007.1">
    <property type="nucleotide sequence ID" value="NZ_JBHTLI010000001.1"/>
</dbReference>
<dbReference type="PANTHER" id="PTHR10361">
    <property type="entry name" value="SODIUM-BILE ACID COTRANSPORTER"/>
    <property type="match status" value="1"/>
</dbReference>
<feature type="transmembrane region" description="Helical" evidence="5">
    <location>
        <begin position="67"/>
        <end position="86"/>
    </location>
</feature>
<dbReference type="Gene3D" id="1.20.1530.20">
    <property type="match status" value="1"/>
</dbReference>
<dbReference type="InterPro" id="IPR002657">
    <property type="entry name" value="BilAc:Na_symport/Acr3"/>
</dbReference>
<comment type="caution">
    <text evidence="6">The sequence shown here is derived from an EMBL/GenBank/DDBJ whole genome shotgun (WGS) entry which is preliminary data.</text>
</comment>
<feature type="transmembrane region" description="Helical" evidence="5">
    <location>
        <begin position="233"/>
        <end position="251"/>
    </location>
</feature>
<gene>
    <name evidence="6" type="ORF">ACFQ3Q_03630</name>
</gene>
<protein>
    <submittedName>
        <fullName evidence="6">Bile acid:sodium symporter family protein</fullName>
    </submittedName>
</protein>
<evidence type="ECO:0000256" key="1">
    <source>
        <dbReference type="ARBA" id="ARBA00004141"/>
    </source>
</evidence>
<feature type="transmembrane region" description="Helical" evidence="5">
    <location>
        <begin position="38"/>
        <end position="61"/>
    </location>
</feature>
<comment type="subcellular location">
    <subcellularLocation>
        <location evidence="1">Membrane</location>
        <topology evidence="1">Multi-pass membrane protein</topology>
    </subcellularLocation>
</comment>
<feature type="transmembrane region" description="Helical" evidence="5">
    <location>
        <begin position="140"/>
        <end position="159"/>
    </location>
</feature>
<accession>A0ABW3NNT5</accession>
<proteinExistence type="predicted"/>
<reference evidence="7" key="1">
    <citation type="journal article" date="2019" name="Int. J. Syst. Evol. Microbiol.">
        <title>The Global Catalogue of Microorganisms (GCM) 10K type strain sequencing project: providing services to taxonomists for standard genome sequencing and annotation.</title>
        <authorList>
            <consortium name="The Broad Institute Genomics Platform"/>
            <consortium name="The Broad Institute Genome Sequencing Center for Infectious Disease"/>
            <person name="Wu L."/>
            <person name="Ma J."/>
        </authorList>
    </citation>
    <scope>NUCLEOTIDE SEQUENCE [LARGE SCALE GENOMIC DNA]</scope>
    <source>
        <strain evidence="7">CCUG 64793</strain>
    </source>
</reference>
<keyword evidence="3 5" id="KW-1133">Transmembrane helix</keyword>
<evidence type="ECO:0000313" key="7">
    <source>
        <dbReference type="Proteomes" id="UP001597131"/>
    </source>
</evidence>
<dbReference type="PANTHER" id="PTHR10361:SF24">
    <property type="entry name" value="P3 PROTEIN"/>
    <property type="match status" value="1"/>
</dbReference>
<sequence length="294" mass="32800">MQELADLVMPLSIGIIMFGIGLELRFKDFRRVFFYPKSVIIGLASQIILLPLTALVLVYFWPIDPVYKVGIMLIAACPGGTASNLVAKVLKGRVPLSITLTAFNSFLILFTIPFVVTLSFDLFAQESQQVDLGFWETMKEILLTVVFPVLGGIAVSEMVSDKTRESFHKPLNYILPGIMLLAFIIVVFFDNSNQDIRYLENAHLLIPLIILNILTMLIGFFTAQKLKLKHKTAYTIAIEMGLQNSVLALYISNELLSNDKLSLIAILYSSFSLLSTFGIALFLKQYGTKTATEN</sequence>
<keyword evidence="4 5" id="KW-0472">Membrane</keyword>
<dbReference type="Pfam" id="PF01758">
    <property type="entry name" value="SBF"/>
    <property type="match status" value="1"/>
</dbReference>
<dbReference type="EMBL" id="JBHTLI010000001">
    <property type="protein sequence ID" value="MFD1094830.1"/>
    <property type="molecule type" value="Genomic_DNA"/>
</dbReference>
<name>A0ABW3NNT5_9FLAO</name>
<evidence type="ECO:0000313" key="6">
    <source>
        <dbReference type="EMBL" id="MFD1094830.1"/>
    </source>
</evidence>
<feature type="transmembrane region" description="Helical" evidence="5">
    <location>
        <begin position="201"/>
        <end position="221"/>
    </location>
</feature>
<evidence type="ECO:0000256" key="5">
    <source>
        <dbReference type="SAM" id="Phobius"/>
    </source>
</evidence>
<feature type="transmembrane region" description="Helical" evidence="5">
    <location>
        <begin position="263"/>
        <end position="283"/>
    </location>
</feature>
<feature type="transmembrane region" description="Helical" evidence="5">
    <location>
        <begin position="98"/>
        <end position="120"/>
    </location>
</feature>
<evidence type="ECO:0000256" key="3">
    <source>
        <dbReference type="ARBA" id="ARBA00022989"/>
    </source>
</evidence>
<feature type="transmembrane region" description="Helical" evidence="5">
    <location>
        <begin position="7"/>
        <end position="26"/>
    </location>
</feature>
<feature type="transmembrane region" description="Helical" evidence="5">
    <location>
        <begin position="171"/>
        <end position="189"/>
    </location>
</feature>